<evidence type="ECO:0000313" key="14">
    <source>
        <dbReference type="Proteomes" id="UP001140453"/>
    </source>
</evidence>
<dbReference type="AlphaFoldDB" id="A0A9W9D1K5"/>
<evidence type="ECO:0000256" key="4">
    <source>
        <dbReference type="ARBA" id="ARBA00022801"/>
    </source>
</evidence>
<dbReference type="FunFam" id="3.40.1090.10:FF:000010">
    <property type="entry name" value="Lysophospholipase"/>
    <property type="match status" value="1"/>
</dbReference>
<feature type="transmembrane region" description="Helical" evidence="11">
    <location>
        <begin position="632"/>
        <end position="650"/>
    </location>
</feature>
<keyword evidence="11" id="KW-1133">Transmembrane helix</keyword>
<keyword evidence="3 10" id="KW-0732">Signal</keyword>
<feature type="chain" id="PRO_5041015206" description="Lysophospholipase" evidence="10">
    <location>
        <begin position="22"/>
        <end position="651"/>
    </location>
</feature>
<evidence type="ECO:0000256" key="2">
    <source>
        <dbReference type="ARBA" id="ARBA00013274"/>
    </source>
</evidence>
<evidence type="ECO:0000256" key="9">
    <source>
        <dbReference type="PROSITE-ProRule" id="PRU00555"/>
    </source>
</evidence>
<evidence type="ECO:0000256" key="11">
    <source>
        <dbReference type="SAM" id="Phobius"/>
    </source>
</evidence>
<dbReference type="GO" id="GO:0005783">
    <property type="term" value="C:endoplasmic reticulum"/>
    <property type="evidence" value="ECO:0007669"/>
    <property type="project" value="TreeGrafter"/>
</dbReference>
<feature type="domain" description="PLA2c" evidence="12">
    <location>
        <begin position="49"/>
        <end position="598"/>
    </location>
</feature>
<reference evidence="13" key="1">
    <citation type="submission" date="2022-10" db="EMBL/GenBank/DDBJ databases">
        <title>Tapping the CABI collections for fungal endophytes: first genome assemblies for Collariella, Neodidymelliopsis, Ascochyta clinopodiicola, Didymella pomorum, Didymosphaeria variabile, Neocosmospora piperis and Neocucurbitaria cava.</title>
        <authorList>
            <person name="Hill R."/>
        </authorList>
    </citation>
    <scope>NUCLEOTIDE SEQUENCE</scope>
    <source>
        <strain evidence="13">IMI 355082</strain>
    </source>
</reference>
<dbReference type="PROSITE" id="PS51210">
    <property type="entry name" value="PLA2C"/>
    <property type="match status" value="1"/>
</dbReference>
<protein>
    <recommendedName>
        <fullName evidence="2 10">Lysophospholipase</fullName>
        <ecNumber evidence="2 10">3.1.1.5</ecNumber>
    </recommendedName>
</protein>
<dbReference type="EC" id="3.1.1.5" evidence="2 10"/>
<evidence type="ECO:0000256" key="3">
    <source>
        <dbReference type="ARBA" id="ARBA00022729"/>
    </source>
</evidence>
<dbReference type="PANTHER" id="PTHR10728">
    <property type="entry name" value="CYTOSOLIC PHOSPHOLIPASE A2"/>
    <property type="match status" value="1"/>
</dbReference>
<evidence type="ECO:0000256" key="8">
    <source>
        <dbReference type="ARBA" id="ARBA00049531"/>
    </source>
</evidence>
<accession>A0A9W9D1K5</accession>
<dbReference type="InterPro" id="IPR016035">
    <property type="entry name" value="Acyl_Trfase/lysoPLipase"/>
</dbReference>
<evidence type="ECO:0000259" key="12">
    <source>
        <dbReference type="PROSITE" id="PS51210"/>
    </source>
</evidence>
<sequence length="651" mass="68448">MGLELVAAFLLWAAHSGVASAGSLHNNNKFDIRALANSPSGNYSPAIVPCPSSRPTIRGAGSGLSPSETNWLTKRRAATVQPMKDFMSRANISDFDAESYLDKYANDVANLPNIGIAVSGGGYRALMNGAGILDGMDSRTSGSTNTGGLGGLLQSATYLAGLSGGGWLVGSLYANNFSSVSTILNNTSVWQFEDSIFTGPGDGVVDTVEYWTDVYDQVNNKKDAGFQTSVTDYWGRALSYQLIGATDGGPALTWSSIAQDSNFVNGDYPMPILVADGRDPGVTIVSLNATNYELGPWEIGSFDPTVYGFVPTQYVGSNFSAGSVPSDSDCVEGFDQVGFVIGTSSSLFNQFLVTNISAATGVPSFIGDALHALVSSIGDDNNDIAEWTPNPFKGYNPSTNPTANSNNLSLVDGGEDLQNIPFNPLLQPVRAVDVIYAIDSSADTTTNWPNGTALRASYERSLEPQIANGTLFPAVPDDNTFINLGLNNRPTFFGCNASNFTLANNQAPPPLIVYLPNAPYTNNSNVSTFDPSYDIGERNSFVANGLYAASQGSGSLDAEWPACVACAALSRSFTRTGTAVPSGCSTCFDRYCWNGTLDTTKTTDYEPPLKAGSGSDSAGGTSKSAGVMIGTHGVWTMLFASFGVVMSVVLL</sequence>
<proteinExistence type="inferred from homology"/>
<keyword evidence="6 9" id="KW-0443">Lipid metabolism</keyword>
<feature type="signal peptide" evidence="10">
    <location>
        <begin position="1"/>
        <end position="21"/>
    </location>
</feature>
<keyword evidence="11" id="KW-0472">Membrane</keyword>
<evidence type="ECO:0000256" key="6">
    <source>
        <dbReference type="ARBA" id="ARBA00023098"/>
    </source>
</evidence>
<dbReference type="EMBL" id="JAPEVB010000001">
    <property type="protein sequence ID" value="KAJ4397592.1"/>
    <property type="molecule type" value="Genomic_DNA"/>
</dbReference>
<dbReference type="InterPro" id="IPR002642">
    <property type="entry name" value="LysoPLipase_cat_dom"/>
</dbReference>
<evidence type="ECO:0000313" key="13">
    <source>
        <dbReference type="EMBL" id="KAJ4397592.1"/>
    </source>
</evidence>
<keyword evidence="4 9" id="KW-0378">Hydrolase</keyword>
<keyword evidence="11" id="KW-0812">Transmembrane</keyword>
<dbReference type="GO" id="GO:0004623">
    <property type="term" value="F:phospholipase A2 activity"/>
    <property type="evidence" value="ECO:0007669"/>
    <property type="project" value="TreeGrafter"/>
</dbReference>
<dbReference type="Proteomes" id="UP001140453">
    <property type="component" value="Unassembled WGS sequence"/>
</dbReference>
<dbReference type="PANTHER" id="PTHR10728:SF33">
    <property type="entry name" value="LYSOPHOSPHOLIPASE 1-RELATED"/>
    <property type="match status" value="1"/>
</dbReference>
<keyword evidence="7" id="KW-0325">Glycoprotein</keyword>
<dbReference type="GO" id="GO:0005829">
    <property type="term" value="C:cytosol"/>
    <property type="evidence" value="ECO:0007669"/>
    <property type="project" value="TreeGrafter"/>
</dbReference>
<dbReference type="SMART" id="SM00022">
    <property type="entry name" value="PLAc"/>
    <property type="match status" value="1"/>
</dbReference>
<name>A0A9W9D1K5_9PEZI</name>
<dbReference type="GO" id="GO:0004622">
    <property type="term" value="F:phosphatidylcholine lysophospholipase activity"/>
    <property type="evidence" value="ECO:0007669"/>
    <property type="project" value="UniProtKB-EC"/>
</dbReference>
<organism evidence="13 14">
    <name type="scientific">Gnomoniopsis smithogilvyi</name>
    <dbReference type="NCBI Taxonomy" id="1191159"/>
    <lineage>
        <taxon>Eukaryota</taxon>
        <taxon>Fungi</taxon>
        <taxon>Dikarya</taxon>
        <taxon>Ascomycota</taxon>
        <taxon>Pezizomycotina</taxon>
        <taxon>Sordariomycetes</taxon>
        <taxon>Sordariomycetidae</taxon>
        <taxon>Diaporthales</taxon>
        <taxon>Gnomoniaceae</taxon>
        <taxon>Gnomoniopsis</taxon>
    </lineage>
</organism>
<gene>
    <name evidence="13" type="primary">PLB1_1</name>
    <name evidence="13" type="ORF">N0V93_001825</name>
</gene>
<evidence type="ECO:0000256" key="1">
    <source>
        <dbReference type="ARBA" id="ARBA00008780"/>
    </source>
</evidence>
<keyword evidence="5 9" id="KW-0442">Lipid degradation</keyword>
<comment type="similarity">
    <text evidence="1 10">Belongs to the lysophospholipase family.</text>
</comment>
<dbReference type="Gene3D" id="3.40.1090.10">
    <property type="entry name" value="Cytosolic phospholipase A2 catalytic domain"/>
    <property type="match status" value="1"/>
</dbReference>
<dbReference type="GO" id="GO:0046475">
    <property type="term" value="P:glycerophospholipid catabolic process"/>
    <property type="evidence" value="ECO:0007669"/>
    <property type="project" value="TreeGrafter"/>
</dbReference>
<evidence type="ECO:0000256" key="10">
    <source>
        <dbReference type="RuleBase" id="RU362103"/>
    </source>
</evidence>
<comment type="caution">
    <text evidence="13">The sequence shown here is derived from an EMBL/GenBank/DDBJ whole genome shotgun (WGS) entry which is preliminary data.</text>
</comment>
<dbReference type="Pfam" id="PF01735">
    <property type="entry name" value="PLA2_B"/>
    <property type="match status" value="1"/>
</dbReference>
<keyword evidence="14" id="KW-1185">Reference proteome</keyword>
<dbReference type="OrthoDB" id="4084751at2759"/>
<comment type="catalytic activity">
    <reaction evidence="8 10">
        <text>a 1-acyl-sn-glycero-3-phosphocholine + H2O = sn-glycerol 3-phosphocholine + a fatty acid + H(+)</text>
        <dbReference type="Rhea" id="RHEA:15177"/>
        <dbReference type="ChEBI" id="CHEBI:15377"/>
        <dbReference type="ChEBI" id="CHEBI:15378"/>
        <dbReference type="ChEBI" id="CHEBI:16870"/>
        <dbReference type="ChEBI" id="CHEBI:28868"/>
        <dbReference type="ChEBI" id="CHEBI:58168"/>
        <dbReference type="EC" id="3.1.1.5"/>
    </reaction>
</comment>
<evidence type="ECO:0000256" key="7">
    <source>
        <dbReference type="ARBA" id="ARBA00023180"/>
    </source>
</evidence>
<evidence type="ECO:0000256" key="5">
    <source>
        <dbReference type="ARBA" id="ARBA00022963"/>
    </source>
</evidence>
<dbReference type="SUPFAM" id="SSF52151">
    <property type="entry name" value="FabD/lysophospholipase-like"/>
    <property type="match status" value="1"/>
</dbReference>